<name>A0A859R0C8_9HYPH</name>
<proteinExistence type="predicted"/>
<keyword evidence="2" id="KW-1185">Reference proteome</keyword>
<gene>
    <name evidence="1" type="ORF">FKV68_32720</name>
</gene>
<evidence type="ECO:0000313" key="2">
    <source>
        <dbReference type="Proteomes" id="UP000510721"/>
    </source>
</evidence>
<organism evidence="1 2">
    <name type="scientific">Sinorhizobium mexicanum</name>
    <dbReference type="NCBI Taxonomy" id="375549"/>
    <lineage>
        <taxon>Bacteria</taxon>
        <taxon>Pseudomonadati</taxon>
        <taxon>Pseudomonadota</taxon>
        <taxon>Alphaproteobacteria</taxon>
        <taxon>Hyphomicrobiales</taxon>
        <taxon>Rhizobiaceae</taxon>
        <taxon>Sinorhizobium/Ensifer group</taxon>
        <taxon>Sinorhizobium</taxon>
    </lineage>
</organism>
<dbReference type="EMBL" id="CP041241">
    <property type="protein sequence ID" value="QLL66026.1"/>
    <property type="molecule type" value="Genomic_DNA"/>
</dbReference>
<dbReference type="KEGG" id="emx:FKV68_32720"/>
<geneLocation type="plasmid" evidence="2">
    <name>pemeittgr7c</name>
</geneLocation>
<protein>
    <submittedName>
        <fullName evidence="1">Uncharacterized protein</fullName>
    </submittedName>
</protein>
<accession>A0A859R0C8</accession>
<sequence>MQQSIKLPIDVEDKEKELLALARLVSYARDSAKTLNVEGVQYCLELALASLLQEVEYISDKNVLPTVDLMALGSLGRC</sequence>
<dbReference type="Proteomes" id="UP000510721">
    <property type="component" value="Plasmid pEmeITTGR7c"/>
</dbReference>
<keyword evidence="1" id="KW-0614">Plasmid</keyword>
<dbReference type="AlphaFoldDB" id="A0A859R0C8"/>
<dbReference type="RefSeq" id="WP_180942923.1">
    <property type="nucleotide sequence ID" value="NZ_CP041241.1"/>
</dbReference>
<evidence type="ECO:0000313" key="1">
    <source>
        <dbReference type="EMBL" id="QLL66026.1"/>
    </source>
</evidence>
<reference evidence="1 2" key="1">
    <citation type="submission" date="2019-06" db="EMBL/GenBank/DDBJ databases">
        <title>Complete genome sequence of Ensifer mexicanus ITTG R7 isolated from nodules of Acacia angustissima (Mill.) Kuntze.</title>
        <authorList>
            <person name="Rincon-Rosales R."/>
            <person name="Rogel M.A."/>
            <person name="Guerrero G."/>
            <person name="Rincon-Molina C.I."/>
            <person name="Lopez-Lopez A."/>
            <person name="Martinez-Romero E."/>
        </authorList>
    </citation>
    <scope>NUCLEOTIDE SEQUENCE [LARGE SCALE GENOMIC DNA]</scope>
    <source>
        <strain evidence="1 2">ITTG R7</strain>
        <plasmid evidence="2">pemeittgr7c</plasmid>
    </source>
</reference>